<dbReference type="RefSeq" id="WP_272098729.1">
    <property type="nucleotide sequence ID" value="NZ_JAQNDK010000003.1"/>
</dbReference>
<organism evidence="1 2">
    <name type="scientific">Sorangium atrum</name>
    <dbReference type="NCBI Taxonomy" id="2995308"/>
    <lineage>
        <taxon>Bacteria</taxon>
        <taxon>Pseudomonadati</taxon>
        <taxon>Myxococcota</taxon>
        <taxon>Polyangia</taxon>
        <taxon>Polyangiales</taxon>
        <taxon>Polyangiaceae</taxon>
        <taxon>Sorangium</taxon>
    </lineage>
</organism>
<evidence type="ECO:0008006" key="3">
    <source>
        <dbReference type="Google" id="ProtNLM"/>
    </source>
</evidence>
<proteinExistence type="predicted"/>
<name>A0ABT5C5B0_9BACT</name>
<gene>
    <name evidence="1" type="ORF">POL72_27685</name>
</gene>
<comment type="caution">
    <text evidence="1">The sequence shown here is derived from an EMBL/GenBank/DDBJ whole genome shotgun (WGS) entry which is preliminary data.</text>
</comment>
<evidence type="ECO:0000313" key="2">
    <source>
        <dbReference type="Proteomes" id="UP001217485"/>
    </source>
</evidence>
<protein>
    <recommendedName>
        <fullName evidence="3">Thoeris protein ThsB TIR-like domain-containing protein</fullName>
    </recommendedName>
</protein>
<evidence type="ECO:0000313" key="1">
    <source>
        <dbReference type="EMBL" id="MDC0681552.1"/>
    </source>
</evidence>
<accession>A0ABT5C5B0</accession>
<sequence length="96" mass="10719">MHGRANVFAIHSWDDADALRRMEGLLRVADPSLAHYSVLPERALQGTSEEVERNITHRIAVATAVVVMNTPGLHQRETATFEMETAVRMGKRIIVV</sequence>
<dbReference type="Proteomes" id="UP001217485">
    <property type="component" value="Unassembled WGS sequence"/>
</dbReference>
<dbReference type="EMBL" id="JAQNDK010000003">
    <property type="protein sequence ID" value="MDC0681552.1"/>
    <property type="molecule type" value="Genomic_DNA"/>
</dbReference>
<reference evidence="1 2" key="1">
    <citation type="submission" date="2023-01" db="EMBL/GenBank/DDBJ databases">
        <title>Minimal conservation of predation-associated metabolite biosynthetic gene clusters underscores biosynthetic potential of Myxococcota including descriptions for ten novel species: Archangium lansinium sp. nov., Myxococcus landrumus sp. nov., Nannocystis bai.</title>
        <authorList>
            <person name="Ahearne A."/>
            <person name="Stevens C."/>
            <person name="Dowd S."/>
        </authorList>
    </citation>
    <scope>NUCLEOTIDE SEQUENCE [LARGE SCALE GENOMIC DNA]</scope>
    <source>
        <strain evidence="1 2">WIWO2</strain>
    </source>
</reference>
<keyword evidence="2" id="KW-1185">Reference proteome</keyword>